<evidence type="ECO:0000256" key="4">
    <source>
        <dbReference type="ARBA" id="ARBA00023242"/>
    </source>
</evidence>
<dbReference type="CDD" id="cd22285">
    <property type="entry name" value="HD_XLF_N"/>
    <property type="match status" value="1"/>
</dbReference>
<comment type="subcellular location">
    <subcellularLocation>
        <location evidence="1">Nucleus</location>
    </subcellularLocation>
</comment>
<gene>
    <name evidence="7" type="ORF">GFSPODELE1_LOCUS10798</name>
</gene>
<dbReference type="InterPro" id="IPR038051">
    <property type="entry name" value="XRCC4-like_N_sf"/>
</dbReference>
<dbReference type="Gene3D" id="2.170.210.10">
    <property type="entry name" value="DNA double-strand break repair and VJ recombination XRCC4, N-terminal"/>
    <property type="match status" value="1"/>
</dbReference>
<evidence type="ECO:0000256" key="1">
    <source>
        <dbReference type="ARBA" id="ARBA00004123"/>
    </source>
</evidence>
<dbReference type="Pfam" id="PF09302">
    <property type="entry name" value="XLF"/>
    <property type="match status" value="1"/>
</dbReference>
<dbReference type="InterPro" id="IPR015381">
    <property type="entry name" value="XLF-like_N"/>
</dbReference>
<feature type="domain" description="XLF-like N-terminal" evidence="6">
    <location>
        <begin position="17"/>
        <end position="130"/>
    </location>
</feature>
<keyword evidence="8" id="KW-1185">Reference proteome</keyword>
<protein>
    <recommendedName>
        <fullName evidence="6">XLF-like N-terminal domain-containing protein</fullName>
    </recommendedName>
</protein>
<evidence type="ECO:0000313" key="8">
    <source>
        <dbReference type="Proteomes" id="UP001497453"/>
    </source>
</evidence>
<proteinExistence type="predicted"/>
<evidence type="ECO:0000256" key="5">
    <source>
        <dbReference type="SAM" id="MobiDB-lite"/>
    </source>
</evidence>
<reference evidence="8" key="1">
    <citation type="submission" date="2024-04" db="EMBL/GenBank/DDBJ databases">
        <authorList>
            <person name="Shaw F."/>
            <person name="Minotto A."/>
        </authorList>
    </citation>
    <scope>NUCLEOTIDE SEQUENCE [LARGE SCALE GENOMIC DNA]</scope>
</reference>
<keyword evidence="4" id="KW-0539">Nucleus</keyword>
<feature type="compositionally biased region" description="Acidic residues" evidence="5">
    <location>
        <begin position="285"/>
        <end position="297"/>
    </location>
</feature>
<sequence>MEYLSDNHFQLLLAKEWLVKIDIEKSMPYLLKFYASAADLSCCLMITDTKTVWGEVLSSKLLARRWRDCNPSPSFVTESEEDEWREQILDLLTAAHSLGAIADLSFEVVQSKNADLAFELGHNEFKWRWETYIQGPKVSADVISKHLIMPLISASHLAFSSSDSVSELSEANLEKAVDKAGRAGRRTVDNHVKHAISRPRLATTMRRMSAVFNFLPDSPPIISKVEPPELHVPAIRPKSPLPTAAPPLSRSRRSVSPGPSTKASVARSPPRQFSQEPSRALAQAVDEDSATEEEEGDLQPARPQRTGRAARTSGSPRSPKRDSVVHSRQPSPGPVTLESAPLTVSEPISDTSPSPARPAKKSKRSRVSSSSEDDSEAERKRRLAQLKSGSSRGPKQPIKRGGKRF</sequence>
<keyword evidence="3" id="KW-0234">DNA repair</keyword>
<evidence type="ECO:0000313" key="7">
    <source>
        <dbReference type="EMBL" id="CAL1716549.1"/>
    </source>
</evidence>
<evidence type="ECO:0000256" key="2">
    <source>
        <dbReference type="ARBA" id="ARBA00022763"/>
    </source>
</evidence>
<feature type="compositionally biased region" description="Low complexity" evidence="5">
    <location>
        <begin position="246"/>
        <end position="260"/>
    </location>
</feature>
<name>A0ABP1EBG2_9APHY</name>
<evidence type="ECO:0000259" key="6">
    <source>
        <dbReference type="Pfam" id="PF09302"/>
    </source>
</evidence>
<organism evidence="7 8">
    <name type="scientific">Somion occarium</name>
    <dbReference type="NCBI Taxonomy" id="3059160"/>
    <lineage>
        <taxon>Eukaryota</taxon>
        <taxon>Fungi</taxon>
        <taxon>Dikarya</taxon>
        <taxon>Basidiomycota</taxon>
        <taxon>Agaricomycotina</taxon>
        <taxon>Agaricomycetes</taxon>
        <taxon>Polyporales</taxon>
        <taxon>Cerrenaceae</taxon>
        <taxon>Somion</taxon>
    </lineage>
</organism>
<accession>A0ABP1EBG2</accession>
<evidence type="ECO:0000256" key="3">
    <source>
        <dbReference type="ARBA" id="ARBA00023204"/>
    </source>
</evidence>
<keyword evidence="2" id="KW-0227">DNA damage</keyword>
<dbReference type="EMBL" id="OZ037952">
    <property type="protein sequence ID" value="CAL1716549.1"/>
    <property type="molecule type" value="Genomic_DNA"/>
</dbReference>
<feature type="region of interest" description="Disordered" evidence="5">
    <location>
        <begin position="232"/>
        <end position="405"/>
    </location>
</feature>
<dbReference type="Proteomes" id="UP001497453">
    <property type="component" value="Chromosome 9"/>
</dbReference>